<accession>A0AAD8UR99</accession>
<reference evidence="10" key="1">
    <citation type="submission" date="2023-08" db="EMBL/GenBank/DDBJ databases">
        <title>Draft sequence of the Babesia gibsoni genome.</title>
        <authorList>
            <person name="Yamagishi J.Y."/>
            <person name="Xuan X.X."/>
        </authorList>
    </citation>
    <scope>NUCLEOTIDE SEQUENCE</scope>
    <source>
        <strain evidence="10">Azabu</strain>
    </source>
</reference>
<keyword evidence="5 9" id="KW-0999">Mitochondrion inner membrane</keyword>
<evidence type="ECO:0000313" key="10">
    <source>
        <dbReference type="EMBL" id="KAK1444235.1"/>
    </source>
</evidence>
<dbReference type="PANTHER" id="PTHR14154">
    <property type="entry name" value="UPF0041 BRAIN PROTEIN 44-RELATED"/>
    <property type="match status" value="1"/>
</dbReference>
<evidence type="ECO:0000256" key="7">
    <source>
        <dbReference type="ARBA" id="ARBA00023128"/>
    </source>
</evidence>
<keyword evidence="4" id="KW-0812">Transmembrane</keyword>
<comment type="caution">
    <text evidence="10">The sequence shown here is derived from an EMBL/GenBank/DDBJ whole genome shotgun (WGS) entry which is preliminary data.</text>
</comment>
<evidence type="ECO:0000313" key="11">
    <source>
        <dbReference type="Proteomes" id="UP001230268"/>
    </source>
</evidence>
<organism evidence="10 11">
    <name type="scientific">Babesia gibsoni</name>
    <dbReference type="NCBI Taxonomy" id="33632"/>
    <lineage>
        <taxon>Eukaryota</taxon>
        <taxon>Sar</taxon>
        <taxon>Alveolata</taxon>
        <taxon>Apicomplexa</taxon>
        <taxon>Aconoidasida</taxon>
        <taxon>Piroplasmida</taxon>
        <taxon>Babesiidae</taxon>
        <taxon>Babesia</taxon>
    </lineage>
</organism>
<evidence type="ECO:0000256" key="3">
    <source>
        <dbReference type="ARBA" id="ARBA00022448"/>
    </source>
</evidence>
<keyword evidence="3 9" id="KW-0813">Transport</keyword>
<dbReference type="AlphaFoldDB" id="A0AAD8UR99"/>
<sequence length="128" mass="14146">MSAVLQKIFYPGIVPALQAKVLSLPLPEKAKAVLGHPAGPFTIHFYAPTFKWGISIANLADINRPTDKMSLPQQLAVTCTGMIWSRYSMVIIPKNYNLFAVNAAMALTGTYQLYRICCDRLSQGKPLF</sequence>
<dbReference type="Proteomes" id="UP001230268">
    <property type="component" value="Unassembled WGS sequence"/>
</dbReference>
<keyword evidence="6" id="KW-1133">Transmembrane helix</keyword>
<dbReference type="GO" id="GO:0005743">
    <property type="term" value="C:mitochondrial inner membrane"/>
    <property type="evidence" value="ECO:0007669"/>
    <property type="project" value="UniProtKB-SubCell"/>
</dbReference>
<proteinExistence type="inferred from homology"/>
<dbReference type="Pfam" id="PF03650">
    <property type="entry name" value="MPC"/>
    <property type="match status" value="1"/>
</dbReference>
<comment type="similarity">
    <text evidence="2 9">Belongs to the mitochondrial pyruvate carrier (MPC) (TC 2.A.105) family.</text>
</comment>
<evidence type="ECO:0000256" key="8">
    <source>
        <dbReference type="ARBA" id="ARBA00023136"/>
    </source>
</evidence>
<evidence type="ECO:0000256" key="6">
    <source>
        <dbReference type="ARBA" id="ARBA00022989"/>
    </source>
</evidence>
<dbReference type="InterPro" id="IPR005336">
    <property type="entry name" value="MPC"/>
</dbReference>
<evidence type="ECO:0000256" key="5">
    <source>
        <dbReference type="ARBA" id="ARBA00022792"/>
    </source>
</evidence>
<evidence type="ECO:0000256" key="4">
    <source>
        <dbReference type="ARBA" id="ARBA00022692"/>
    </source>
</evidence>
<dbReference type="GO" id="GO:0006850">
    <property type="term" value="P:pyruvate import into mitochondria"/>
    <property type="evidence" value="ECO:0007669"/>
    <property type="project" value="InterPro"/>
</dbReference>
<evidence type="ECO:0000256" key="2">
    <source>
        <dbReference type="ARBA" id="ARBA00006416"/>
    </source>
</evidence>
<dbReference type="EMBL" id="JAVEPI010000001">
    <property type="protein sequence ID" value="KAK1444235.1"/>
    <property type="molecule type" value="Genomic_DNA"/>
</dbReference>
<gene>
    <name evidence="10" type="ORF">BgAZ_101410</name>
</gene>
<evidence type="ECO:0000256" key="1">
    <source>
        <dbReference type="ARBA" id="ARBA00004448"/>
    </source>
</evidence>
<name>A0AAD8UR99_BABGI</name>
<keyword evidence="11" id="KW-1185">Reference proteome</keyword>
<keyword evidence="10" id="KW-0670">Pyruvate</keyword>
<comment type="subcellular location">
    <subcellularLocation>
        <location evidence="1 9">Mitochondrion inner membrane</location>
        <topology evidence="1 9">Multi-pass membrane protein</topology>
    </subcellularLocation>
</comment>
<keyword evidence="8" id="KW-0472">Membrane</keyword>
<protein>
    <recommendedName>
        <fullName evidence="9">Mitochondrial pyruvate carrier</fullName>
    </recommendedName>
</protein>
<comment type="function">
    <text evidence="9">Mediates the uptake of pyruvate into mitochondria.</text>
</comment>
<keyword evidence="7 9" id="KW-0496">Mitochondrion</keyword>
<evidence type="ECO:0000256" key="9">
    <source>
        <dbReference type="RuleBase" id="RU363100"/>
    </source>
</evidence>